<name>X1ACG9_9ZZZZ</name>
<dbReference type="Gene3D" id="1.10.443.10">
    <property type="entry name" value="Intergrase catalytic core"/>
    <property type="match status" value="1"/>
</dbReference>
<protein>
    <submittedName>
        <fullName evidence="2">Uncharacterized protein</fullName>
    </submittedName>
</protein>
<comment type="caution">
    <text evidence="2">The sequence shown here is derived from an EMBL/GenBank/DDBJ whole genome shotgun (WGS) entry which is preliminary data.</text>
</comment>
<dbReference type="SUPFAM" id="SSF56349">
    <property type="entry name" value="DNA breaking-rejoining enzymes"/>
    <property type="match status" value="1"/>
</dbReference>
<feature type="non-terminal residue" evidence="2">
    <location>
        <position position="1"/>
    </location>
</feature>
<sequence>PTNGSTLRRWVRTIGDRAGYAEQAVSPLTFRHSRAVWLLDNNMPVHRVAAVLGCSYTTLEKHYAQLEAERLVD</sequence>
<dbReference type="GO" id="GO:0015074">
    <property type="term" value="P:DNA integration"/>
    <property type="evidence" value="ECO:0007669"/>
    <property type="project" value="InterPro"/>
</dbReference>
<dbReference type="EMBL" id="BART01008209">
    <property type="protein sequence ID" value="GAG70373.1"/>
    <property type="molecule type" value="Genomic_DNA"/>
</dbReference>
<keyword evidence="1" id="KW-0233">DNA recombination</keyword>
<reference evidence="2" key="1">
    <citation type="journal article" date="2014" name="Front. Microbiol.">
        <title>High frequency of phylogenetically diverse reductive dehalogenase-homologous genes in deep subseafloor sedimentary metagenomes.</title>
        <authorList>
            <person name="Kawai M."/>
            <person name="Futagami T."/>
            <person name="Toyoda A."/>
            <person name="Takaki Y."/>
            <person name="Nishi S."/>
            <person name="Hori S."/>
            <person name="Arai W."/>
            <person name="Tsubouchi T."/>
            <person name="Morono Y."/>
            <person name="Uchiyama I."/>
            <person name="Ito T."/>
            <person name="Fujiyama A."/>
            <person name="Inagaki F."/>
            <person name="Takami H."/>
        </authorList>
    </citation>
    <scope>NUCLEOTIDE SEQUENCE</scope>
    <source>
        <strain evidence="2">Expedition CK06-06</strain>
    </source>
</reference>
<evidence type="ECO:0000313" key="2">
    <source>
        <dbReference type="EMBL" id="GAG70373.1"/>
    </source>
</evidence>
<dbReference type="GO" id="GO:0006310">
    <property type="term" value="P:DNA recombination"/>
    <property type="evidence" value="ECO:0007669"/>
    <property type="project" value="UniProtKB-KW"/>
</dbReference>
<gene>
    <name evidence="2" type="ORF">S01H4_18504</name>
</gene>
<dbReference type="InterPro" id="IPR013762">
    <property type="entry name" value="Integrase-like_cat_sf"/>
</dbReference>
<dbReference type="AlphaFoldDB" id="X1ACG9"/>
<evidence type="ECO:0000256" key="1">
    <source>
        <dbReference type="ARBA" id="ARBA00023172"/>
    </source>
</evidence>
<proteinExistence type="predicted"/>
<accession>X1ACG9</accession>
<organism evidence="2">
    <name type="scientific">marine sediment metagenome</name>
    <dbReference type="NCBI Taxonomy" id="412755"/>
    <lineage>
        <taxon>unclassified sequences</taxon>
        <taxon>metagenomes</taxon>
        <taxon>ecological metagenomes</taxon>
    </lineage>
</organism>
<dbReference type="GO" id="GO:0003677">
    <property type="term" value="F:DNA binding"/>
    <property type="evidence" value="ECO:0007669"/>
    <property type="project" value="InterPro"/>
</dbReference>
<dbReference type="InterPro" id="IPR011010">
    <property type="entry name" value="DNA_brk_join_enz"/>
</dbReference>